<feature type="transmembrane region" description="Helical" evidence="1">
    <location>
        <begin position="402"/>
        <end position="424"/>
    </location>
</feature>
<dbReference type="Proteomes" id="UP000004322">
    <property type="component" value="Unassembled WGS sequence"/>
</dbReference>
<dbReference type="STRING" id="873449.STRCR_0762"/>
<dbReference type="eggNOG" id="ENOG502ZAPV">
    <property type="taxonomic scope" value="Bacteria"/>
</dbReference>
<dbReference type="AlphaFoldDB" id="G5JRQ4"/>
<evidence type="ECO:0000256" key="1">
    <source>
        <dbReference type="SAM" id="Phobius"/>
    </source>
</evidence>
<name>G5JRQ4_STRCG</name>
<feature type="transmembrane region" description="Helical" evidence="1">
    <location>
        <begin position="50"/>
        <end position="68"/>
    </location>
</feature>
<organism evidence="2 3">
    <name type="scientific">Streptococcus criceti HS-6</name>
    <dbReference type="NCBI Taxonomy" id="873449"/>
    <lineage>
        <taxon>Bacteria</taxon>
        <taxon>Bacillati</taxon>
        <taxon>Bacillota</taxon>
        <taxon>Bacilli</taxon>
        <taxon>Lactobacillales</taxon>
        <taxon>Streptococcaceae</taxon>
        <taxon>Streptococcus</taxon>
    </lineage>
</organism>
<feature type="transmembrane region" description="Helical" evidence="1">
    <location>
        <begin position="189"/>
        <end position="211"/>
    </location>
</feature>
<feature type="transmembrane region" description="Helical" evidence="1">
    <location>
        <begin position="74"/>
        <end position="97"/>
    </location>
</feature>
<reference evidence="2" key="1">
    <citation type="submission" date="2011-07" db="EMBL/GenBank/DDBJ databases">
        <authorList>
            <person name="Stanhope M.J."/>
            <person name="Durkin A.S."/>
            <person name="Hostetler J."/>
            <person name="Kim M."/>
            <person name="Radune D."/>
            <person name="Singh I."/>
            <person name="Town C.D."/>
        </authorList>
    </citation>
    <scope>NUCLEOTIDE SEQUENCE [LARGE SCALE GENOMIC DNA]</scope>
    <source>
        <strain evidence="2">HS-6</strain>
    </source>
</reference>
<keyword evidence="3" id="KW-1185">Reference proteome</keyword>
<feature type="transmembrane region" description="Helical" evidence="1">
    <location>
        <begin position="252"/>
        <end position="271"/>
    </location>
</feature>
<evidence type="ECO:0000313" key="3">
    <source>
        <dbReference type="Proteomes" id="UP000004322"/>
    </source>
</evidence>
<keyword evidence="1" id="KW-1133">Transmembrane helix</keyword>
<comment type="caution">
    <text evidence="2">The sequence shown here is derived from an EMBL/GenBank/DDBJ whole genome shotgun (WGS) entry which is preliminary data.</text>
</comment>
<dbReference type="OrthoDB" id="2176387at2"/>
<sequence length="535" mass="60516">MSWSNIWELIKINILYSNPQNLSQIKKRQEKNPGKNITAYKSMLRQQGGLMILFTFVYIINFVVIDFGRLPGYFTQYVLIFFLMAVFNAFSAMYAIFYDSKDLGLYAPLPIKNTDLYLAKVVSSLGMGAVFLMPLLSLFILLALRLGGVLLIPLGILLFIVALASCLTLALTLNHLIGGLVVRSSRRKLFSTILMILTTVGIMGSLFYFLASNNKLTEMTGSQMVDRPLIPYFRGYYDILAHPFALETVYNFYLPLVLVLILTALLVKYFIPRYYQEAFYTSKEQKSKSQKQRGYKNIGLRGTLVRHHLSTLQNATLIVQSMMTPILFPLMIIFYSFSIDRSVIGQFSGAYFGFAWLAGLAFGSLSATPASFPAVGLSLEKENYLVFKSLPINFKAFLKQKYLVLVSLQMLLPWLVSVGIGFYLGIQLPLILALALGYLLSAFVLNEFMYRRDYRNLVLNWQDITQLFNRGGGQWVAFAFLLAVIFCGGVIIGITVLLTLLMGALATSCLVLLISLFIFAFLQYRINRTFWKQLD</sequence>
<keyword evidence="1" id="KW-0472">Membrane</keyword>
<feature type="transmembrane region" description="Helical" evidence="1">
    <location>
        <begin position="475"/>
        <end position="494"/>
    </location>
</feature>
<dbReference type="RefSeq" id="WP_004228929.1">
    <property type="nucleotide sequence ID" value="NZ_AEUV02000002.1"/>
</dbReference>
<feature type="transmembrane region" description="Helical" evidence="1">
    <location>
        <begin position="500"/>
        <end position="522"/>
    </location>
</feature>
<feature type="transmembrane region" description="Helical" evidence="1">
    <location>
        <begin position="117"/>
        <end position="144"/>
    </location>
</feature>
<feature type="transmembrane region" description="Helical" evidence="1">
    <location>
        <begin position="150"/>
        <end position="177"/>
    </location>
</feature>
<feature type="transmembrane region" description="Helical" evidence="1">
    <location>
        <begin position="430"/>
        <end position="450"/>
    </location>
</feature>
<dbReference type="EMBL" id="AEUV02000002">
    <property type="protein sequence ID" value="EHI74980.1"/>
    <property type="molecule type" value="Genomic_DNA"/>
</dbReference>
<accession>G5JRQ4</accession>
<keyword evidence="1" id="KW-0812">Transmembrane</keyword>
<gene>
    <name evidence="2" type="ORF">STRCR_0762</name>
</gene>
<evidence type="ECO:0000313" key="2">
    <source>
        <dbReference type="EMBL" id="EHI74980.1"/>
    </source>
</evidence>
<proteinExistence type="predicted"/>
<protein>
    <submittedName>
        <fullName evidence="2">Membrane protein</fullName>
    </submittedName>
</protein>
<feature type="transmembrane region" description="Helical" evidence="1">
    <location>
        <begin position="315"/>
        <end position="337"/>
    </location>
</feature>